<evidence type="ECO:0000313" key="3">
    <source>
        <dbReference type="Proteomes" id="UP000623250"/>
    </source>
</evidence>
<accession>A0A8I1GE63</accession>
<dbReference type="Proteomes" id="UP000623250">
    <property type="component" value="Unassembled WGS sequence"/>
</dbReference>
<keyword evidence="3" id="KW-1185">Reference proteome</keyword>
<feature type="transmembrane region" description="Helical" evidence="1">
    <location>
        <begin position="6"/>
        <end position="25"/>
    </location>
</feature>
<sequence>MTFNDFIVLATILACIGVGLFLLFDDQIVGKILGTITTAVGLWLAAAIYAPQTHYWLLP</sequence>
<proteinExistence type="predicted"/>
<organism evidence="2 3">
    <name type="scientific">Rhodomicrobium udaipurense</name>
    <dbReference type="NCBI Taxonomy" id="1202716"/>
    <lineage>
        <taxon>Bacteria</taxon>
        <taxon>Pseudomonadati</taxon>
        <taxon>Pseudomonadota</taxon>
        <taxon>Alphaproteobacteria</taxon>
        <taxon>Hyphomicrobiales</taxon>
        <taxon>Hyphomicrobiaceae</taxon>
        <taxon>Rhodomicrobium</taxon>
    </lineage>
</organism>
<protein>
    <submittedName>
        <fullName evidence="2">Uncharacterized protein</fullName>
    </submittedName>
</protein>
<dbReference type="AlphaFoldDB" id="A0A8I1GE63"/>
<keyword evidence="1" id="KW-0472">Membrane</keyword>
<gene>
    <name evidence="2" type="ORF">JDN41_00100</name>
</gene>
<evidence type="ECO:0000313" key="2">
    <source>
        <dbReference type="EMBL" id="MBJ7541956.1"/>
    </source>
</evidence>
<dbReference type="EMBL" id="JAEMUK010000001">
    <property type="protein sequence ID" value="MBJ7541956.1"/>
    <property type="molecule type" value="Genomic_DNA"/>
</dbReference>
<evidence type="ECO:0000256" key="1">
    <source>
        <dbReference type="SAM" id="Phobius"/>
    </source>
</evidence>
<name>A0A8I1GE63_9HYPH</name>
<dbReference type="RefSeq" id="WP_037236055.1">
    <property type="nucleotide sequence ID" value="NZ_JAEMUK010000001.1"/>
</dbReference>
<comment type="caution">
    <text evidence="2">The sequence shown here is derived from an EMBL/GenBank/DDBJ whole genome shotgun (WGS) entry which is preliminary data.</text>
</comment>
<keyword evidence="1" id="KW-1133">Transmembrane helix</keyword>
<feature type="transmembrane region" description="Helical" evidence="1">
    <location>
        <begin position="32"/>
        <end position="50"/>
    </location>
</feature>
<reference evidence="2 3" key="1">
    <citation type="submission" date="2020-12" db="EMBL/GenBank/DDBJ databases">
        <title>Revised draft genomes of Rhodomicrobium vannielii ATCC 17100 and Rhodomicrobium udaipurense JA643.</title>
        <authorList>
            <person name="Conners E.M."/>
            <person name="Davenport E.J."/>
            <person name="Bose A."/>
        </authorList>
    </citation>
    <scope>NUCLEOTIDE SEQUENCE [LARGE SCALE GENOMIC DNA]</scope>
    <source>
        <strain evidence="2 3">JA643</strain>
    </source>
</reference>
<keyword evidence="1" id="KW-0812">Transmembrane</keyword>